<accession>A0A6H9Z2S2</accession>
<gene>
    <name evidence="2" type="ORF">F8566_17540</name>
</gene>
<dbReference type="EMBL" id="WBMT01000007">
    <property type="protein sequence ID" value="KAB2348576.1"/>
    <property type="molecule type" value="Genomic_DNA"/>
</dbReference>
<keyword evidence="3" id="KW-1185">Reference proteome</keyword>
<sequence>MASTLARTGALLVTGAAMSGAMALVAGPASAAPASPATKATVVQAGDSAEASARKCRSTKSEISKRVRVTGTICWTGKNFTANGTIKDLSPRDKYVRVGVQVRYSGRVVRQFYPSWTSTNQKAMKYWRVKDKGSKFVFRACMKDSWSNVKCSSWK</sequence>
<dbReference type="Proteomes" id="UP000468735">
    <property type="component" value="Unassembled WGS sequence"/>
</dbReference>
<protein>
    <recommendedName>
        <fullName evidence="4">SH3 domain-containing protein</fullName>
    </recommendedName>
</protein>
<dbReference type="AlphaFoldDB" id="A0A6H9Z2S2"/>
<name>A0A6H9Z2S2_9ACTN</name>
<evidence type="ECO:0008006" key="4">
    <source>
        <dbReference type="Google" id="ProtNLM"/>
    </source>
</evidence>
<evidence type="ECO:0000256" key="1">
    <source>
        <dbReference type="SAM" id="SignalP"/>
    </source>
</evidence>
<feature type="chain" id="PRO_5026161652" description="SH3 domain-containing protein" evidence="1">
    <location>
        <begin position="32"/>
        <end position="155"/>
    </location>
</feature>
<reference evidence="2 3" key="1">
    <citation type="submission" date="2019-09" db="EMBL/GenBank/DDBJ databases">
        <title>Actinomadura physcomitrii sp. nov., a novel actinomycete isolated from moss [Physcomitrium sphaericum (Ludw) Fuernr].</title>
        <authorList>
            <person name="Zhuang X."/>
            <person name="Liu C."/>
        </authorList>
    </citation>
    <scope>NUCLEOTIDE SEQUENCE [LARGE SCALE GENOMIC DNA]</scope>
    <source>
        <strain evidence="2 3">HMC1</strain>
    </source>
</reference>
<comment type="caution">
    <text evidence="2">The sequence shown here is derived from an EMBL/GenBank/DDBJ whole genome shotgun (WGS) entry which is preliminary data.</text>
</comment>
<evidence type="ECO:0000313" key="2">
    <source>
        <dbReference type="EMBL" id="KAB2348576.1"/>
    </source>
</evidence>
<evidence type="ECO:0000313" key="3">
    <source>
        <dbReference type="Proteomes" id="UP000468735"/>
    </source>
</evidence>
<keyword evidence="1" id="KW-0732">Signal</keyword>
<dbReference type="RefSeq" id="WP_151561304.1">
    <property type="nucleotide sequence ID" value="NZ_WBMT01000007.1"/>
</dbReference>
<organism evidence="2 3">
    <name type="scientific">Actinomadura rudentiformis</name>
    <dbReference type="NCBI Taxonomy" id="359158"/>
    <lineage>
        <taxon>Bacteria</taxon>
        <taxon>Bacillati</taxon>
        <taxon>Actinomycetota</taxon>
        <taxon>Actinomycetes</taxon>
        <taxon>Streptosporangiales</taxon>
        <taxon>Thermomonosporaceae</taxon>
        <taxon>Actinomadura</taxon>
    </lineage>
</organism>
<feature type="signal peptide" evidence="1">
    <location>
        <begin position="1"/>
        <end position="31"/>
    </location>
</feature>
<proteinExistence type="predicted"/>